<dbReference type="InterPro" id="IPR006115">
    <property type="entry name" value="6PGDH_NADP-bd"/>
</dbReference>
<dbReference type="InterPro" id="IPR008927">
    <property type="entry name" value="6-PGluconate_DH-like_C_sf"/>
</dbReference>
<gene>
    <name evidence="11" type="ORF">LECACI_7A001831</name>
</gene>
<evidence type="ECO:0000259" key="10">
    <source>
        <dbReference type="Pfam" id="PF14833"/>
    </source>
</evidence>
<dbReference type="AlphaFoldDB" id="A0AAI8YTR5"/>
<comment type="catalytic activity">
    <reaction evidence="7">
        <text>3-hydroxy-2-methylpropanoate + NAD(+) = 2-methyl-3-oxopropanoate + NADH + H(+)</text>
        <dbReference type="Rhea" id="RHEA:17681"/>
        <dbReference type="ChEBI" id="CHEBI:11805"/>
        <dbReference type="ChEBI" id="CHEBI:15378"/>
        <dbReference type="ChEBI" id="CHEBI:57540"/>
        <dbReference type="ChEBI" id="CHEBI:57700"/>
        <dbReference type="ChEBI" id="CHEBI:57945"/>
        <dbReference type="EC" id="1.1.1.31"/>
    </reaction>
</comment>
<evidence type="ECO:0000256" key="6">
    <source>
        <dbReference type="ARBA" id="ARBA00023027"/>
    </source>
</evidence>
<reference evidence="11" key="1">
    <citation type="submission" date="2023-11" db="EMBL/GenBank/DDBJ databases">
        <authorList>
            <person name="Alioto T."/>
            <person name="Alioto T."/>
            <person name="Gomez Garrido J."/>
        </authorList>
    </citation>
    <scope>NUCLEOTIDE SEQUENCE</scope>
</reference>
<dbReference type="SUPFAM" id="SSF51735">
    <property type="entry name" value="NAD(P)-binding Rossmann-fold domains"/>
    <property type="match status" value="1"/>
</dbReference>
<dbReference type="Proteomes" id="UP001296104">
    <property type="component" value="Unassembled WGS sequence"/>
</dbReference>
<dbReference type="PIRSF" id="PIRSF000103">
    <property type="entry name" value="HIBADH"/>
    <property type="match status" value="1"/>
</dbReference>
<evidence type="ECO:0000256" key="1">
    <source>
        <dbReference type="ARBA" id="ARBA00005109"/>
    </source>
</evidence>
<dbReference type="GO" id="GO:0051287">
    <property type="term" value="F:NAD binding"/>
    <property type="evidence" value="ECO:0007669"/>
    <property type="project" value="InterPro"/>
</dbReference>
<evidence type="ECO:0000256" key="3">
    <source>
        <dbReference type="ARBA" id="ARBA00012991"/>
    </source>
</evidence>
<keyword evidence="5" id="KW-0560">Oxidoreductase</keyword>
<dbReference type="Pfam" id="PF03446">
    <property type="entry name" value="NAD_binding_2"/>
    <property type="match status" value="1"/>
</dbReference>
<dbReference type="InterPro" id="IPR015815">
    <property type="entry name" value="HIBADH-related"/>
</dbReference>
<dbReference type="SUPFAM" id="SSF48179">
    <property type="entry name" value="6-phosphogluconate dehydrogenase C-terminal domain-like"/>
    <property type="match status" value="1"/>
</dbReference>
<dbReference type="Gene3D" id="1.10.1040.10">
    <property type="entry name" value="N-(1-d-carboxylethyl)-l-norvaline Dehydrogenase, domain 2"/>
    <property type="match status" value="1"/>
</dbReference>
<comment type="pathway">
    <text evidence="1">Amino-acid degradation; L-valine degradation.</text>
</comment>
<evidence type="ECO:0000313" key="12">
    <source>
        <dbReference type="Proteomes" id="UP001296104"/>
    </source>
</evidence>
<dbReference type="InterPro" id="IPR013328">
    <property type="entry name" value="6PGD_dom2"/>
</dbReference>
<feature type="active site" evidence="8">
    <location>
        <position position="180"/>
    </location>
</feature>
<dbReference type="Gene3D" id="3.40.50.720">
    <property type="entry name" value="NAD(P)-binding Rossmann-like Domain"/>
    <property type="match status" value="1"/>
</dbReference>
<dbReference type="InterPro" id="IPR029154">
    <property type="entry name" value="HIBADH-like_NADP-bd"/>
</dbReference>
<dbReference type="EC" id="1.1.1.31" evidence="3"/>
<dbReference type="EMBL" id="CAVMBE010000007">
    <property type="protein sequence ID" value="CAK3861742.1"/>
    <property type="molecule type" value="Genomic_DNA"/>
</dbReference>
<dbReference type="InterPro" id="IPR036291">
    <property type="entry name" value="NAD(P)-bd_dom_sf"/>
</dbReference>
<feature type="domain" description="3-hydroxyisobutyrate dehydrogenase-like NAD-binding" evidence="10">
    <location>
        <begin position="174"/>
        <end position="294"/>
    </location>
</feature>
<dbReference type="GO" id="GO:0050661">
    <property type="term" value="F:NADP binding"/>
    <property type="evidence" value="ECO:0007669"/>
    <property type="project" value="InterPro"/>
</dbReference>
<dbReference type="GO" id="GO:0009083">
    <property type="term" value="P:branched-chain amino acid catabolic process"/>
    <property type="evidence" value="ECO:0007669"/>
    <property type="project" value="UniProtKB-KW"/>
</dbReference>
<dbReference type="PANTHER" id="PTHR22981:SF7">
    <property type="entry name" value="3-HYDROXYISOBUTYRATE DEHYDROGENASE, MITOCHONDRIAL"/>
    <property type="match status" value="1"/>
</dbReference>
<evidence type="ECO:0000256" key="8">
    <source>
        <dbReference type="PIRSR" id="PIRSR000103-1"/>
    </source>
</evidence>
<accession>A0AAI8YTR5</accession>
<evidence type="ECO:0000256" key="4">
    <source>
        <dbReference type="ARBA" id="ARBA00022456"/>
    </source>
</evidence>
<evidence type="ECO:0000259" key="9">
    <source>
        <dbReference type="Pfam" id="PF03446"/>
    </source>
</evidence>
<dbReference type="PANTHER" id="PTHR22981">
    <property type="entry name" value="3-HYDROXYISOBUTYRATE DEHYDROGENASE-RELATED"/>
    <property type="match status" value="1"/>
</dbReference>
<evidence type="ECO:0000256" key="2">
    <source>
        <dbReference type="ARBA" id="ARBA00006013"/>
    </source>
</evidence>
<protein>
    <recommendedName>
        <fullName evidence="3">3-hydroxyisobutyrate dehydrogenase</fullName>
        <ecNumber evidence="3">1.1.1.31</ecNumber>
    </recommendedName>
</protein>
<comment type="similarity">
    <text evidence="2">Belongs to the HIBADH-related family. 3-hydroxyisobutyrate dehydrogenase subfamily.</text>
</comment>
<keyword evidence="6" id="KW-0520">NAD</keyword>
<evidence type="ECO:0000256" key="7">
    <source>
        <dbReference type="ARBA" id="ARBA00049197"/>
    </source>
</evidence>
<feature type="domain" description="6-phosphogluconate dehydrogenase NADP-binding" evidence="9">
    <location>
        <begin position="9"/>
        <end position="171"/>
    </location>
</feature>
<organism evidence="11 12">
    <name type="scientific">Lecanosticta acicola</name>
    <dbReference type="NCBI Taxonomy" id="111012"/>
    <lineage>
        <taxon>Eukaryota</taxon>
        <taxon>Fungi</taxon>
        <taxon>Dikarya</taxon>
        <taxon>Ascomycota</taxon>
        <taxon>Pezizomycotina</taxon>
        <taxon>Dothideomycetes</taxon>
        <taxon>Dothideomycetidae</taxon>
        <taxon>Mycosphaerellales</taxon>
        <taxon>Mycosphaerellaceae</taxon>
        <taxon>Lecanosticta</taxon>
    </lineage>
</organism>
<evidence type="ECO:0000313" key="11">
    <source>
        <dbReference type="EMBL" id="CAK3861742.1"/>
    </source>
</evidence>
<dbReference type="Pfam" id="PF14833">
    <property type="entry name" value="NAD_binding_11"/>
    <property type="match status" value="1"/>
</dbReference>
<proteinExistence type="inferred from homology"/>
<evidence type="ECO:0000256" key="5">
    <source>
        <dbReference type="ARBA" id="ARBA00023002"/>
    </source>
</evidence>
<dbReference type="GO" id="GO:0008442">
    <property type="term" value="F:3-hydroxyisobutyrate dehydrogenase activity"/>
    <property type="evidence" value="ECO:0007669"/>
    <property type="project" value="UniProtKB-EC"/>
</dbReference>
<comment type="caution">
    <text evidence="11">The sequence shown here is derived from an EMBL/GenBank/DDBJ whole genome shotgun (WGS) entry which is preliminary data.</text>
</comment>
<name>A0AAI8YTR5_9PEZI</name>
<keyword evidence="4" id="KW-0101">Branched-chain amino acid catabolism</keyword>
<sequence length="308" mass="33367">MSSAHKDLKIGYIGLGNAGYPLASCIAKAGYPIIVQDADTTRSQRFVSEHPTISQTADSPEAWKKVDVLITMLPNGEIVRNVLLPIAPDLKQGCVVVDTSSSSPFHTRETEKLVREVNDGITLVDSPVTQEYAGAISTGEATFMVGCSDPVALEIVMPLLRCMGKHVFVMGKLGAGHAMKTLNNYVSGASIIGLCDALMAGQKFGLEPTKMVDVMNVGTGVNFSTKESFRQDGLTRRFRSGYQLALLIKDMKIAKSVLEEMGVPSALPQLMIELMEEALSVAGPNADHVQVIRRWEEQVGMQLRQSKL</sequence>
<keyword evidence="12" id="KW-1185">Reference proteome</keyword>